<dbReference type="InterPro" id="IPR036393">
    <property type="entry name" value="AceGlu_kinase-like_sf"/>
</dbReference>
<comment type="caution">
    <text evidence="12">The sequence shown here is derived from an EMBL/GenBank/DDBJ whole genome shotgun (WGS) entry which is preliminary data.</text>
</comment>
<dbReference type="GO" id="GO:0005829">
    <property type="term" value="C:cytosol"/>
    <property type="evidence" value="ECO:0007669"/>
    <property type="project" value="TreeGrafter"/>
</dbReference>
<dbReference type="UniPathway" id="UPA00034">
    <property type="reaction ID" value="UER00015"/>
</dbReference>
<dbReference type="Pfam" id="PF00696">
    <property type="entry name" value="AA_kinase"/>
    <property type="match status" value="1"/>
</dbReference>
<dbReference type="OrthoDB" id="9799110at2"/>
<comment type="pathway">
    <text evidence="1 10">Amino-acid biosynthesis; L-lysine biosynthesis via DAP pathway; (S)-tetrahydrodipicolinate from L-aspartate: step 1/4.</text>
</comment>
<evidence type="ECO:0000313" key="13">
    <source>
        <dbReference type="Proteomes" id="UP000218831"/>
    </source>
</evidence>
<keyword evidence="3 9" id="KW-0808">Transferase</keyword>
<evidence type="ECO:0000256" key="6">
    <source>
        <dbReference type="ARBA" id="ARBA00022840"/>
    </source>
</evidence>
<keyword evidence="4 8" id="KW-0547">Nucleotide-binding</keyword>
<proteinExistence type="inferred from homology"/>
<evidence type="ECO:0000256" key="4">
    <source>
        <dbReference type="ARBA" id="ARBA00022741"/>
    </source>
</evidence>
<dbReference type="GO" id="GO:0009090">
    <property type="term" value="P:homoserine biosynthetic process"/>
    <property type="evidence" value="ECO:0007669"/>
    <property type="project" value="TreeGrafter"/>
</dbReference>
<sequence>MHILKFGGTSMGDAQTWKQVINIIKRYESPYIVVSATARTTRTLIKAAHKAIDDLPKANKIADDIAARHNNIVENFLADFDNSSQTLEACHNWIKMHTEELKEHLSTIHNKQELAEPLKDVIASIGERLSSYLFAECGYAAGLFTTWLDATKIIRTDSNFGKATPNFEFIANKINSLQQKISEDSIPVMGGYYGMDANENITTLGFEGSDYSASLIGAALNANAIEIWTDVSGVYTCDPDFIVDANPIPQLSFQEATELAYFGAKVLHPSTTKPASKQDIPIHVKNIFDPEAPGTRISSESANDQPVKAITYKEHCTIITVTSSQTVMGYEFLADVFDVLRWHQLPVDVVTTTEASVSIAIENSDQIDQVVTQLNTHGTVELRPDQGIISLVGCKNSPRQLIINILSQIDDVPLTMISYSKSKGNLNIVVDTKDTLPSVKQIHKKLFS</sequence>
<dbReference type="InterPro" id="IPR045865">
    <property type="entry name" value="ACT-like_dom_sf"/>
</dbReference>
<feature type="binding site" evidence="8">
    <location>
        <begin position="265"/>
        <end position="266"/>
    </location>
    <ligand>
        <name>ATP</name>
        <dbReference type="ChEBI" id="CHEBI:30616"/>
    </ligand>
</feature>
<feature type="domain" description="Aspartate/glutamate/uridylate kinase" evidence="11">
    <location>
        <begin position="3"/>
        <end position="286"/>
    </location>
</feature>
<dbReference type="GO" id="GO:0004072">
    <property type="term" value="F:aspartate kinase activity"/>
    <property type="evidence" value="ECO:0007669"/>
    <property type="project" value="UniProtKB-EC"/>
</dbReference>
<name>A0A2A2G7B3_9BACT</name>
<dbReference type="PIRSF" id="PIRSF000726">
    <property type="entry name" value="Asp_kin"/>
    <property type="match status" value="1"/>
</dbReference>
<gene>
    <name evidence="12" type="ORF">CK503_14000</name>
</gene>
<dbReference type="PANTHER" id="PTHR21499:SF59">
    <property type="entry name" value="ASPARTOKINASE"/>
    <property type="match status" value="1"/>
</dbReference>
<feature type="binding site" evidence="8">
    <location>
        <position position="235"/>
    </location>
    <ligand>
        <name>ATP</name>
        <dbReference type="ChEBI" id="CHEBI:30616"/>
    </ligand>
</feature>
<comment type="pathway">
    <text evidence="10">Amino-acid biosynthesis; L-threonine biosynthesis; L-threonine from L-aspartate: step 1/5.</text>
</comment>
<dbReference type="AlphaFoldDB" id="A0A2A2G7B3"/>
<comment type="catalytic activity">
    <reaction evidence="7 9">
        <text>L-aspartate + ATP = 4-phospho-L-aspartate + ADP</text>
        <dbReference type="Rhea" id="RHEA:23776"/>
        <dbReference type="ChEBI" id="CHEBI:29991"/>
        <dbReference type="ChEBI" id="CHEBI:30616"/>
        <dbReference type="ChEBI" id="CHEBI:57535"/>
        <dbReference type="ChEBI" id="CHEBI:456216"/>
        <dbReference type="EC" id="2.7.2.4"/>
    </reaction>
</comment>
<dbReference type="EMBL" id="NSKE01000011">
    <property type="protein sequence ID" value="PAU93030.1"/>
    <property type="molecule type" value="Genomic_DNA"/>
</dbReference>
<dbReference type="Gene3D" id="3.40.1160.10">
    <property type="entry name" value="Acetylglutamate kinase-like"/>
    <property type="match status" value="1"/>
</dbReference>
<organism evidence="12 13">
    <name type="scientific">Fodinibius salipaludis</name>
    <dbReference type="NCBI Taxonomy" id="2032627"/>
    <lineage>
        <taxon>Bacteria</taxon>
        <taxon>Pseudomonadati</taxon>
        <taxon>Balneolota</taxon>
        <taxon>Balneolia</taxon>
        <taxon>Balneolales</taxon>
        <taxon>Balneolaceae</taxon>
        <taxon>Fodinibius</taxon>
    </lineage>
</organism>
<dbReference type="UniPathway" id="UPA00050">
    <property type="reaction ID" value="UER00461"/>
</dbReference>
<keyword evidence="13" id="KW-1185">Reference proteome</keyword>
<comment type="pathway">
    <text evidence="10">Amino-acid biosynthesis; L-methionine biosynthesis via de novo pathway; L-homoserine from L-aspartate: step 1/3.</text>
</comment>
<evidence type="ECO:0000256" key="10">
    <source>
        <dbReference type="RuleBase" id="RU004249"/>
    </source>
</evidence>
<dbReference type="GO" id="GO:0009089">
    <property type="term" value="P:lysine biosynthetic process via diaminopimelate"/>
    <property type="evidence" value="ECO:0007669"/>
    <property type="project" value="UniProtKB-UniPathway"/>
</dbReference>
<dbReference type="InterPro" id="IPR001341">
    <property type="entry name" value="Asp_kinase"/>
</dbReference>
<dbReference type="InterPro" id="IPR001048">
    <property type="entry name" value="Asp/Glu/Uridylate_kinase"/>
</dbReference>
<reference evidence="12 13" key="1">
    <citation type="submission" date="2017-08" db="EMBL/GenBank/DDBJ databases">
        <title>Aliifodinibius alkalisoli sp. nov., isolated from saline alkaline soil.</title>
        <authorList>
            <person name="Liu D."/>
            <person name="Zhang G."/>
        </authorList>
    </citation>
    <scope>NUCLEOTIDE SEQUENCE [LARGE SCALE GENOMIC DNA]</scope>
    <source>
        <strain evidence="12 13">WN023</strain>
    </source>
</reference>
<dbReference type="Gene3D" id="3.30.70.260">
    <property type="match status" value="2"/>
</dbReference>
<evidence type="ECO:0000256" key="5">
    <source>
        <dbReference type="ARBA" id="ARBA00022777"/>
    </source>
</evidence>
<dbReference type="SUPFAM" id="SSF55021">
    <property type="entry name" value="ACT-like"/>
    <property type="match status" value="1"/>
</dbReference>
<comment type="similarity">
    <text evidence="2 9">Belongs to the aspartokinase family.</text>
</comment>
<keyword evidence="6 8" id="KW-0067">ATP-binding</keyword>
<protein>
    <recommendedName>
        <fullName evidence="9">Aspartokinase</fullName>
        <ecNumber evidence="9">2.7.2.4</ecNumber>
    </recommendedName>
</protein>
<evidence type="ECO:0000256" key="9">
    <source>
        <dbReference type="RuleBase" id="RU003448"/>
    </source>
</evidence>
<dbReference type="GO" id="GO:0009088">
    <property type="term" value="P:threonine biosynthetic process"/>
    <property type="evidence" value="ECO:0007669"/>
    <property type="project" value="UniProtKB-UniPathway"/>
</dbReference>
<feature type="binding site" evidence="8">
    <location>
        <begin position="229"/>
        <end position="230"/>
    </location>
    <ligand>
        <name>ATP</name>
        <dbReference type="ChEBI" id="CHEBI:30616"/>
    </ligand>
</feature>
<dbReference type="RefSeq" id="WP_095607450.1">
    <property type="nucleotide sequence ID" value="NZ_NSKE01000011.1"/>
</dbReference>
<dbReference type="NCBIfam" id="TIGR00657">
    <property type="entry name" value="asp_kinases"/>
    <property type="match status" value="1"/>
</dbReference>
<dbReference type="InterPro" id="IPR005260">
    <property type="entry name" value="Asp_kin_monofn"/>
</dbReference>
<evidence type="ECO:0000313" key="12">
    <source>
        <dbReference type="EMBL" id="PAU93030.1"/>
    </source>
</evidence>
<evidence type="ECO:0000256" key="7">
    <source>
        <dbReference type="ARBA" id="ARBA00047872"/>
    </source>
</evidence>
<dbReference type="PANTHER" id="PTHR21499">
    <property type="entry name" value="ASPARTATE KINASE"/>
    <property type="match status" value="1"/>
</dbReference>
<dbReference type="CDD" id="cd04243">
    <property type="entry name" value="AAK_AK-HSDH-like"/>
    <property type="match status" value="1"/>
</dbReference>
<keyword evidence="10" id="KW-0028">Amino-acid biosynthesis</keyword>
<dbReference type="InterPro" id="IPR018042">
    <property type="entry name" value="Aspartate_kinase_CS"/>
</dbReference>
<accession>A0A2A2G7B3</accession>
<dbReference type="Proteomes" id="UP000218831">
    <property type="component" value="Unassembled WGS sequence"/>
</dbReference>
<evidence type="ECO:0000256" key="2">
    <source>
        <dbReference type="ARBA" id="ARBA00010122"/>
    </source>
</evidence>
<dbReference type="SUPFAM" id="SSF53633">
    <property type="entry name" value="Carbamate kinase-like"/>
    <property type="match status" value="1"/>
</dbReference>
<dbReference type="EC" id="2.7.2.4" evidence="9"/>
<evidence type="ECO:0000259" key="11">
    <source>
        <dbReference type="Pfam" id="PF00696"/>
    </source>
</evidence>
<keyword evidence="5 9" id="KW-0418">Kinase</keyword>
<evidence type="ECO:0000256" key="3">
    <source>
        <dbReference type="ARBA" id="ARBA00022679"/>
    </source>
</evidence>
<evidence type="ECO:0000256" key="1">
    <source>
        <dbReference type="ARBA" id="ARBA00004766"/>
    </source>
</evidence>
<dbReference type="PROSITE" id="PS00324">
    <property type="entry name" value="ASPARTOKINASE"/>
    <property type="match status" value="1"/>
</dbReference>
<dbReference type="UniPathway" id="UPA00051">
    <property type="reaction ID" value="UER00462"/>
</dbReference>
<evidence type="ECO:0000256" key="8">
    <source>
        <dbReference type="PIRSR" id="PIRSR000726-1"/>
    </source>
</evidence>
<dbReference type="GO" id="GO:0005524">
    <property type="term" value="F:ATP binding"/>
    <property type="evidence" value="ECO:0007669"/>
    <property type="project" value="UniProtKB-KW"/>
</dbReference>